<proteinExistence type="predicted"/>
<dbReference type="Proteomes" id="UP001266305">
    <property type="component" value="Unassembled WGS sequence"/>
</dbReference>
<gene>
    <name evidence="2" type="ORF">P7K49_019720</name>
</gene>
<name>A0ABQ9UZY6_SAGOE</name>
<evidence type="ECO:0000256" key="1">
    <source>
        <dbReference type="SAM" id="MobiDB-lite"/>
    </source>
</evidence>
<evidence type="ECO:0000313" key="2">
    <source>
        <dbReference type="EMBL" id="KAK2102053.1"/>
    </source>
</evidence>
<dbReference type="InterPro" id="IPR043557">
    <property type="entry name" value="Dermcidin/Lacritin"/>
</dbReference>
<protein>
    <submittedName>
        <fullName evidence="2">Uncharacterized protein</fullName>
    </submittedName>
</protein>
<feature type="region of interest" description="Disordered" evidence="1">
    <location>
        <begin position="1"/>
        <end position="29"/>
    </location>
</feature>
<sequence>MASSLTDISGKPPKPGASQEEGSVPRDITLLRGEPVSKAARVKHQRECLGRPTDMVEGHVQPKGKLIPFYPREFPRAKLWEWEGRVAWAGPVRSLLSSGMFPPLQKMPPLSRQTLILPRKLRPPDEETSDPSQSASPQETTTAARETSAAVQGTAKVTSNSQGLNRLNEQGNITHDFEEQKKQSDLLPDPSPGQAHGLLLFNVPEVIGSKLSFQSGFSPEPLLQSAPNVSQKGNQSRLLCTENRHAGAPAKLLH</sequence>
<comment type="caution">
    <text evidence="2">The sequence shown here is derived from an EMBL/GenBank/DDBJ whole genome shotgun (WGS) entry which is preliminary data.</text>
</comment>
<dbReference type="EMBL" id="JASSZA010000009">
    <property type="protein sequence ID" value="KAK2102053.1"/>
    <property type="molecule type" value="Genomic_DNA"/>
</dbReference>
<keyword evidence="3" id="KW-1185">Reference proteome</keyword>
<evidence type="ECO:0000313" key="3">
    <source>
        <dbReference type="Proteomes" id="UP001266305"/>
    </source>
</evidence>
<feature type="compositionally biased region" description="Polar residues" evidence="1">
    <location>
        <begin position="155"/>
        <end position="167"/>
    </location>
</feature>
<organism evidence="2 3">
    <name type="scientific">Saguinus oedipus</name>
    <name type="common">Cotton-top tamarin</name>
    <name type="synonym">Oedipomidas oedipus</name>
    <dbReference type="NCBI Taxonomy" id="9490"/>
    <lineage>
        <taxon>Eukaryota</taxon>
        <taxon>Metazoa</taxon>
        <taxon>Chordata</taxon>
        <taxon>Craniata</taxon>
        <taxon>Vertebrata</taxon>
        <taxon>Euteleostomi</taxon>
        <taxon>Mammalia</taxon>
        <taxon>Eutheria</taxon>
        <taxon>Euarchontoglires</taxon>
        <taxon>Primates</taxon>
        <taxon>Haplorrhini</taxon>
        <taxon>Platyrrhini</taxon>
        <taxon>Cebidae</taxon>
        <taxon>Callitrichinae</taxon>
        <taxon>Saguinus</taxon>
    </lineage>
</organism>
<accession>A0ABQ9UZY6</accession>
<reference evidence="2 3" key="1">
    <citation type="submission" date="2023-05" db="EMBL/GenBank/DDBJ databases">
        <title>B98-5 Cell Line De Novo Hybrid Assembly: An Optical Mapping Approach.</title>
        <authorList>
            <person name="Kananen K."/>
            <person name="Auerbach J.A."/>
            <person name="Kautto E."/>
            <person name="Blachly J.S."/>
        </authorList>
    </citation>
    <scope>NUCLEOTIDE SEQUENCE [LARGE SCALE GENOMIC DNA]</scope>
    <source>
        <strain evidence="2">B95-8</strain>
        <tissue evidence="2">Cell line</tissue>
    </source>
</reference>
<feature type="compositionally biased region" description="Low complexity" evidence="1">
    <location>
        <begin position="139"/>
        <end position="150"/>
    </location>
</feature>
<dbReference type="PANTHER" id="PTHR40711:SF2">
    <property type="entry name" value="EXTRACELLULAR GLYCOPROTEIN LACRITIN"/>
    <property type="match status" value="1"/>
</dbReference>
<feature type="region of interest" description="Disordered" evidence="1">
    <location>
        <begin position="121"/>
        <end position="167"/>
    </location>
</feature>
<dbReference type="PANTHER" id="PTHR40711">
    <property type="entry name" value="DERMCIDIN-RELATED"/>
    <property type="match status" value="1"/>
</dbReference>